<dbReference type="InterPro" id="IPR050942">
    <property type="entry name" value="F-box_BR-signaling"/>
</dbReference>
<evidence type="ECO:0000259" key="1">
    <source>
        <dbReference type="Pfam" id="PF03478"/>
    </source>
</evidence>
<accession>A0A1R3GAZ2</accession>
<reference evidence="3" key="1">
    <citation type="submission" date="2013-09" db="EMBL/GenBank/DDBJ databases">
        <title>Corchorus olitorius genome sequencing.</title>
        <authorList>
            <person name="Alam M."/>
            <person name="Haque M.S."/>
            <person name="Islam M.S."/>
            <person name="Emdad E.M."/>
            <person name="Islam M.M."/>
            <person name="Ahmed B."/>
            <person name="Halim A."/>
            <person name="Hossen Q.M.M."/>
            <person name="Hossain M.Z."/>
            <person name="Ahmed R."/>
            <person name="Khan M.M."/>
            <person name="Islam R."/>
            <person name="Rashid M.M."/>
            <person name="Khan S.A."/>
            <person name="Rahman M.S."/>
            <person name="Alam M."/>
            <person name="Yahiya A.S."/>
            <person name="Khan M.S."/>
            <person name="Azam M.S."/>
            <person name="Haque T."/>
            <person name="Lashkar M.Z.H."/>
            <person name="Akhand A.I."/>
            <person name="Morshed G."/>
            <person name="Roy S."/>
            <person name="Uddin K.S."/>
            <person name="Rabeya T."/>
            <person name="Hossain A.S."/>
            <person name="Chowdhury A."/>
            <person name="Snigdha A.R."/>
            <person name="Mortoza M.S."/>
            <person name="Matin S.A."/>
            <person name="Hoque S.M.E."/>
            <person name="Islam M.K."/>
            <person name="Roy D.K."/>
            <person name="Haider R."/>
            <person name="Moosa M.M."/>
            <person name="Elias S.M."/>
            <person name="Hasan A.M."/>
            <person name="Jahan S."/>
            <person name="Shafiuddin M."/>
            <person name="Mahmood N."/>
            <person name="Shommy N.S."/>
        </authorList>
    </citation>
    <scope>NUCLEOTIDE SEQUENCE [LARGE SCALE GENOMIC DNA]</scope>
    <source>
        <strain evidence="3">cv. O-4</strain>
    </source>
</reference>
<organism evidence="2 3">
    <name type="scientific">Corchorus olitorius</name>
    <dbReference type="NCBI Taxonomy" id="93759"/>
    <lineage>
        <taxon>Eukaryota</taxon>
        <taxon>Viridiplantae</taxon>
        <taxon>Streptophyta</taxon>
        <taxon>Embryophyta</taxon>
        <taxon>Tracheophyta</taxon>
        <taxon>Spermatophyta</taxon>
        <taxon>Magnoliopsida</taxon>
        <taxon>eudicotyledons</taxon>
        <taxon>Gunneridae</taxon>
        <taxon>Pentapetalae</taxon>
        <taxon>rosids</taxon>
        <taxon>malvids</taxon>
        <taxon>Malvales</taxon>
        <taxon>Malvaceae</taxon>
        <taxon>Grewioideae</taxon>
        <taxon>Apeibeae</taxon>
        <taxon>Corchorus</taxon>
    </lineage>
</organism>
<dbReference type="InterPro" id="IPR005174">
    <property type="entry name" value="KIB1-4_b-propeller"/>
</dbReference>
<protein>
    <recommendedName>
        <fullName evidence="1">KIB1-4 beta-propeller domain-containing protein</fullName>
    </recommendedName>
</protein>
<gene>
    <name evidence="2" type="ORF">COLO4_36113</name>
</gene>
<dbReference type="STRING" id="93759.A0A1R3GAZ2"/>
<dbReference type="EMBL" id="AWUE01023013">
    <property type="protein sequence ID" value="OMO55231.1"/>
    <property type="molecule type" value="Genomic_DNA"/>
</dbReference>
<evidence type="ECO:0000313" key="2">
    <source>
        <dbReference type="EMBL" id="OMO55231.1"/>
    </source>
</evidence>
<dbReference type="PANTHER" id="PTHR44259">
    <property type="entry name" value="OS07G0183000 PROTEIN-RELATED"/>
    <property type="match status" value="1"/>
</dbReference>
<proteinExistence type="predicted"/>
<dbReference type="OrthoDB" id="642536at2759"/>
<sequence length="304" mass="34593">MESNLTQAKDQSPWLAFAVARNNGISFQSYSSDKVRHHQQLPPGYSGTICGSSGGFLIMADQNSDQISLIDPLKKVVFKLPPISASYSSTDSRQHVIVHKAVVSSPPFDCVVMIIYGEQRELAYYKPGNQTWTKLEKAGSYFDDVIFDKGEFYGVDEYGRVVTCRPGYPPSVQEIVMPWNFRGDKVYLVAINRNLYVVIRFLKDNPNPTLGYETYNFEVRLLNWDGGCRRVGNIEDWVIFLGQNESIALSTQTFKGFKGNCIYFTDDNWESYKYGGHDSGVFDMKERSFQPLKYPALSRPVWLI</sequence>
<comment type="caution">
    <text evidence="2">The sequence shown here is derived from an EMBL/GenBank/DDBJ whole genome shotgun (WGS) entry which is preliminary data.</text>
</comment>
<dbReference type="Pfam" id="PF03478">
    <property type="entry name" value="Beta-prop_KIB1-4"/>
    <property type="match status" value="1"/>
</dbReference>
<dbReference type="PANTHER" id="PTHR44259:SF114">
    <property type="entry name" value="OS06G0707300 PROTEIN"/>
    <property type="match status" value="1"/>
</dbReference>
<evidence type="ECO:0000313" key="3">
    <source>
        <dbReference type="Proteomes" id="UP000187203"/>
    </source>
</evidence>
<dbReference type="AlphaFoldDB" id="A0A1R3GAZ2"/>
<name>A0A1R3GAZ2_9ROSI</name>
<feature type="domain" description="KIB1-4 beta-propeller" evidence="1">
    <location>
        <begin position="31"/>
        <end position="283"/>
    </location>
</feature>
<keyword evidence="3" id="KW-1185">Reference proteome</keyword>
<dbReference type="Proteomes" id="UP000187203">
    <property type="component" value="Unassembled WGS sequence"/>
</dbReference>